<dbReference type="Gene3D" id="1.20.120.350">
    <property type="entry name" value="Voltage-gated potassium channels. Chain C"/>
    <property type="match status" value="2"/>
</dbReference>
<feature type="transmembrane region" description="Helical" evidence="6">
    <location>
        <begin position="1401"/>
        <end position="1424"/>
    </location>
</feature>
<feature type="transmembrane region" description="Helical" evidence="6">
    <location>
        <begin position="186"/>
        <end position="208"/>
    </location>
</feature>
<dbReference type="GO" id="GO:0032224">
    <property type="term" value="P:positive regulation of synaptic transmission, cholinergic"/>
    <property type="evidence" value="ECO:0007669"/>
    <property type="project" value="TreeGrafter"/>
</dbReference>
<proteinExistence type="predicted"/>
<feature type="transmembrane region" description="Helical" evidence="6">
    <location>
        <begin position="392"/>
        <end position="416"/>
    </location>
</feature>
<feature type="region of interest" description="Disordered" evidence="5">
    <location>
        <begin position="864"/>
        <end position="893"/>
    </location>
</feature>
<evidence type="ECO:0000313" key="9">
    <source>
        <dbReference type="Proteomes" id="UP001174909"/>
    </source>
</evidence>
<feature type="domain" description="Ion transport" evidence="7">
    <location>
        <begin position="483"/>
        <end position="718"/>
    </location>
</feature>
<accession>A0AA35SUY5</accession>
<dbReference type="InterPro" id="IPR027359">
    <property type="entry name" value="Volt_channel_dom_sf"/>
</dbReference>
<dbReference type="GO" id="GO:0032230">
    <property type="term" value="P:positive regulation of synaptic transmission, GABAergic"/>
    <property type="evidence" value="ECO:0007669"/>
    <property type="project" value="TreeGrafter"/>
</dbReference>
<evidence type="ECO:0000256" key="4">
    <source>
        <dbReference type="ARBA" id="ARBA00023136"/>
    </source>
</evidence>
<evidence type="ECO:0000256" key="3">
    <source>
        <dbReference type="ARBA" id="ARBA00022989"/>
    </source>
</evidence>
<protein>
    <submittedName>
        <fullName evidence="8">Sodium leak channel non-selective protein</fullName>
    </submittedName>
</protein>
<dbReference type="InterPro" id="IPR005821">
    <property type="entry name" value="Ion_trans_dom"/>
</dbReference>
<dbReference type="InterPro" id="IPR028823">
    <property type="entry name" value="NALCN"/>
</dbReference>
<feature type="transmembrane region" description="Helical" evidence="6">
    <location>
        <begin position="1469"/>
        <end position="1494"/>
    </location>
</feature>
<evidence type="ECO:0000256" key="1">
    <source>
        <dbReference type="ARBA" id="ARBA00004141"/>
    </source>
</evidence>
<evidence type="ECO:0000256" key="2">
    <source>
        <dbReference type="ARBA" id="ARBA00022692"/>
    </source>
</evidence>
<keyword evidence="3 6" id="KW-1133">Transmembrane helix</keyword>
<feature type="transmembrane region" description="Helical" evidence="6">
    <location>
        <begin position="1363"/>
        <end position="1380"/>
    </location>
</feature>
<feature type="transmembrane region" description="Helical" evidence="6">
    <location>
        <begin position="133"/>
        <end position="156"/>
    </location>
</feature>
<feature type="region of interest" description="Disordered" evidence="5">
    <location>
        <begin position="798"/>
        <end position="819"/>
    </location>
</feature>
<feature type="domain" description="Ion transport" evidence="7">
    <location>
        <begin position="1334"/>
        <end position="1589"/>
    </location>
</feature>
<feature type="transmembrane region" description="Helical" evidence="6">
    <location>
        <begin position="964"/>
        <end position="982"/>
    </location>
</feature>
<evidence type="ECO:0000313" key="8">
    <source>
        <dbReference type="EMBL" id="CAI8036575.1"/>
    </source>
</evidence>
<feature type="transmembrane region" description="Helical" evidence="6">
    <location>
        <begin position="685"/>
        <end position="709"/>
    </location>
</feature>
<feature type="compositionally biased region" description="Basic and acidic residues" evidence="5">
    <location>
        <begin position="1841"/>
        <end position="1854"/>
    </location>
</feature>
<dbReference type="EMBL" id="CASHTH010002882">
    <property type="protein sequence ID" value="CAI8036575.1"/>
    <property type="molecule type" value="Genomic_DNA"/>
</dbReference>
<feature type="compositionally biased region" description="Gly residues" evidence="5">
    <location>
        <begin position="871"/>
        <end position="881"/>
    </location>
</feature>
<evidence type="ECO:0000256" key="5">
    <source>
        <dbReference type="SAM" id="MobiDB-lite"/>
    </source>
</evidence>
<comment type="caution">
    <text evidence="8">The sequence shown here is derived from an EMBL/GenBank/DDBJ whole genome shotgun (WGS) entry which is preliminary data.</text>
</comment>
<dbReference type="PANTHER" id="PTHR46141:SF1">
    <property type="entry name" value="SODIUM LEAK CHANNEL NALCN"/>
    <property type="match status" value="1"/>
</dbReference>
<feature type="transmembrane region" description="Helical" evidence="6">
    <location>
        <begin position="1120"/>
        <end position="1148"/>
    </location>
</feature>
<feature type="transmembrane region" description="Helical" evidence="6">
    <location>
        <begin position="610"/>
        <end position="636"/>
    </location>
</feature>
<dbReference type="GO" id="GO:0005261">
    <property type="term" value="F:monoatomic cation channel activity"/>
    <property type="evidence" value="ECO:0007669"/>
    <property type="project" value="InterPro"/>
</dbReference>
<dbReference type="Pfam" id="PF00520">
    <property type="entry name" value="Ion_trans"/>
    <property type="match status" value="4"/>
</dbReference>
<keyword evidence="2 6" id="KW-0812">Transmembrane</keyword>
<feature type="transmembrane region" description="Helical" evidence="6">
    <location>
        <begin position="1013"/>
        <end position="1035"/>
    </location>
</feature>
<evidence type="ECO:0000259" key="7">
    <source>
        <dbReference type="Pfam" id="PF00520"/>
    </source>
</evidence>
<dbReference type="GO" id="GO:0005886">
    <property type="term" value="C:plasma membrane"/>
    <property type="evidence" value="ECO:0007669"/>
    <property type="project" value="TreeGrafter"/>
</dbReference>
<feature type="domain" description="Ion transport" evidence="7">
    <location>
        <begin position="964"/>
        <end position="1284"/>
    </location>
</feature>
<reference evidence="8" key="1">
    <citation type="submission" date="2023-03" db="EMBL/GenBank/DDBJ databases">
        <authorList>
            <person name="Steffen K."/>
            <person name="Cardenas P."/>
        </authorList>
    </citation>
    <scope>NUCLEOTIDE SEQUENCE</scope>
</reference>
<evidence type="ECO:0000256" key="6">
    <source>
        <dbReference type="SAM" id="Phobius"/>
    </source>
</evidence>
<dbReference type="Gene3D" id="1.10.287.70">
    <property type="match status" value="4"/>
</dbReference>
<feature type="transmembrane region" description="Helical" evidence="6">
    <location>
        <begin position="569"/>
        <end position="590"/>
    </location>
</feature>
<feature type="transmembrane region" description="Helical" evidence="6">
    <location>
        <begin position="1556"/>
        <end position="1580"/>
    </location>
</feature>
<name>A0AA35SUY5_GEOBA</name>
<feature type="region of interest" description="Disordered" evidence="5">
    <location>
        <begin position="1823"/>
        <end position="1854"/>
    </location>
</feature>
<feature type="compositionally biased region" description="Basic residues" evidence="5">
    <location>
        <begin position="19"/>
        <end position="40"/>
    </location>
</feature>
<feature type="region of interest" description="Disordered" evidence="5">
    <location>
        <begin position="1"/>
        <end position="74"/>
    </location>
</feature>
<dbReference type="Proteomes" id="UP001174909">
    <property type="component" value="Unassembled WGS sequence"/>
</dbReference>
<feature type="transmembrane region" description="Helical" evidence="6">
    <location>
        <begin position="1083"/>
        <end position="1099"/>
    </location>
</feature>
<feature type="transmembrane region" description="Helical" evidence="6">
    <location>
        <begin position="1056"/>
        <end position="1077"/>
    </location>
</feature>
<dbReference type="Gene3D" id="1.10.238.10">
    <property type="entry name" value="EF-hand"/>
    <property type="match status" value="1"/>
</dbReference>
<feature type="domain" description="Ion transport" evidence="7">
    <location>
        <begin position="93"/>
        <end position="424"/>
    </location>
</feature>
<feature type="transmembrane region" description="Helical" evidence="6">
    <location>
        <begin position="1337"/>
        <end position="1357"/>
    </location>
</feature>
<feature type="transmembrane region" description="Helical" evidence="6">
    <location>
        <begin position="1252"/>
        <end position="1279"/>
    </location>
</feature>
<comment type="subcellular location">
    <subcellularLocation>
        <location evidence="1">Membrane</location>
        <topology evidence="1">Multi-pass membrane protein</topology>
    </subcellularLocation>
</comment>
<feature type="transmembrane region" description="Helical" evidence="6">
    <location>
        <begin position="220"/>
        <end position="240"/>
    </location>
</feature>
<feature type="transmembrane region" description="Helical" evidence="6">
    <location>
        <begin position="260"/>
        <end position="282"/>
    </location>
</feature>
<keyword evidence="9" id="KW-1185">Reference proteome</keyword>
<dbReference type="SUPFAM" id="SSF81324">
    <property type="entry name" value="Voltage-gated potassium channels"/>
    <property type="match status" value="3"/>
</dbReference>
<feature type="transmembrane region" description="Helical" evidence="6">
    <location>
        <begin position="96"/>
        <end position="113"/>
    </location>
</feature>
<feature type="transmembrane region" description="Helical" evidence="6">
    <location>
        <begin position="483"/>
        <end position="500"/>
    </location>
</feature>
<organism evidence="8 9">
    <name type="scientific">Geodia barretti</name>
    <name type="common">Barrett's horny sponge</name>
    <dbReference type="NCBI Taxonomy" id="519541"/>
    <lineage>
        <taxon>Eukaryota</taxon>
        <taxon>Metazoa</taxon>
        <taxon>Porifera</taxon>
        <taxon>Demospongiae</taxon>
        <taxon>Heteroscleromorpha</taxon>
        <taxon>Tetractinellida</taxon>
        <taxon>Astrophorina</taxon>
        <taxon>Geodiidae</taxon>
        <taxon>Geodia</taxon>
    </lineage>
</organism>
<feature type="transmembrane region" description="Helical" evidence="6">
    <location>
        <begin position="512"/>
        <end position="534"/>
    </location>
</feature>
<feature type="region of interest" description="Disordered" evidence="5">
    <location>
        <begin position="1766"/>
        <end position="1790"/>
    </location>
</feature>
<sequence>MSSSTPSLGVRPSPSSDSRRKRLSRSAQRRKDRFQTRRTRGGTAAHSDEVTTEGGSRSAARHELGSRDADEDVEEGTPRRCWPFFRVFVEKKYMRQFFRVCAFVNLLSLIFSAPFVTCSADVGKGNERCQKKFVWFVVIICVDFLISILYTIQFIARIEYAIYLRVQKDRPGGEARYSQLTSWYRLINLTLVTVSLWWSVVIGIARSVREGEDGSDINQYLYLPVAFRSLAVLTTIQLFVNVQLPISVKELLGNIKWKQLFFVALFYLFFLYIYALIGVQVVGGLGHRCVYVDGNTSEMSLAVPVTHCNPYGSEYQKQCYGGSSRPDVIQCMIFPKDSQPYNLAFRNQVYFGQFRSIVDAVFAVYEATSLELWSFFSYTASDGAPSHMGVPALFYFTMVFYLVIFVQQSIFLVVIIESFADLRSGKAIGSAPKTKDKPLIVLTEQASAVDLGDRLKLQTQRTEESVEFTNSLHKWYTSRAEKVFLGLVAIDALVTALKHTDMDENLAITLQVWQGLVSVIFLGEVVGLAIFHLVNTNQYSLFLRNPYYWYLIIVAGGSLVAALPLNNFYYPLSAGNILAVFQAARLPRLLRAHHTIKKFFFKIVGDGTKLLVIILLTGIFLVVFAVINIQLFGYIAPSQECKAFGNGPFENFFVALQSMFQLIMQEGWSEVMSEVMCHRGTWFPINFYFICLHLIASLILLNFFAAVILDNLDYDEDTKRELLQQVVEKNTTRTVPVHLRVLTACGPKLISAPKISAAAAAAGVEAPNLTVADVKSFYESGETRDAKEAAIVPGGAAADQAFPQQQAPPTTAATQRRSSELSELNLLSVDPHVSVSSSHHERFQLIQGILESVRWLRKLNTDQEGRRPGLDGVGGRGGLFGGRRSQDTSQPVEDEFDQYRAKYRLFDSALFIMSPDNRLRRFCRAVLTRQMSEPPFVRTRLTPVNLIKNRFSYYIRYLVSRLPYFSWLMVMITLSAIAVQLAELQTRFGRPANIILNTTTTSDVRVPVDMEPVYFWTADFLFVLFTLVELTLKILANGFFLNPDAAIRSVWDVMDWVVVISSAAVLILNTSVCGAAVRQTLALSHLPLYLVVLLCVRALRPLRAISLVPQMRRVIYDVLLGWKQLLFGVLVLLFAIFMFASLGVQLFAGDYPEGPQAFCNDPSSRSLAECLRSPTVRLRITTSREFLPNSNYSPSILVPTVWYTHRRDFDFDNTLKAMLTMFEVLTLEGWLDVRDMLVRDPVSPGIPSTQEAWYMAVFLHIFIFFGVNIGLQLFVGIVVNNFNANKPGNTALLSVGQKRWTDLVLRISLLRPVKRPTPPEHNRFRLFLYRIVIHRRFTHFSTVMILLQSFCFCLPWSTGRSSATVTLISLVIVFALYFTLEQCVKMLAFGPKGYFGSWRTIADTLISLLGLCYIVWALVVLAHGYSSVTHQTRTDLANFAVSYAVLKCFTILGKYSIMQNLSITVARTLIGSTPLLFVLFLIILTYAFVGAIIFSNLRTGEEISFSRINFDGAFPSFSLAFRVMTGEDWHHLMRDAMIGNHYCSKLDGNCGNVVAAAFWFITYYILITVFLLNIIIAHLLENFSIFYNEDDTSISHAVIKDFRENWLHFDKTAQGTIKSSRIKLFLRTLRLPHYYTYSLTEVNGIKFKIRDQVHPLTDSLILREMAEELQRGPHGGGGGGGGGGKSLLSKQLSEEMLINEEEGDHSFQSVLKMLAYRAEDISQRLEPQELYDRQELEESIQFDVAEECILKWIKKYVKPIVLERQDDGQSSVEENQRRYPPPPRMDSLWPIEGTDAGLSMTVDDTDDDEMEFTSLSSNPMLRRKWLGSPSLPTSEEFPEPPPRETREDQQASHEERLVTQSYSRLAQMSLTPFTQGGGARGEDRWHDWFRMQREWSENVDSSHQNYFDDCL</sequence>
<feature type="transmembrane region" description="Helical" evidence="6">
    <location>
        <begin position="546"/>
        <end position="563"/>
    </location>
</feature>
<keyword evidence="4 6" id="KW-0472">Membrane</keyword>
<gene>
    <name evidence="8" type="ORF">GBAR_LOCUS20491</name>
</gene>
<dbReference type="PANTHER" id="PTHR46141">
    <property type="entry name" value="SODIUM LEAK CHANNEL NON-SELECTIVE PROTEIN"/>
    <property type="match status" value="1"/>
</dbReference>